<sequence length="233" mass="26324">MQDYAEISVKLAIAFAGLWAMTRLLGKREIAQLTPFDFVSSLVLGDLVGDTIYDKQVSFWKLLFALAVWAFLSYSFEKLMALGKPIRRHLEGRPEMIIADGKIDRVVMRRNNMELEELCMMLRQQGIFSVSEVAYAIYETNGSLSVLKKSDYDVVRRADLELESSRVVLPRSLVEKGAIQPDGLAAIGRDEAWLRRELRALGYAIDSVAFAEWTEAEKLRVIGYSSSTRECGL</sequence>
<evidence type="ECO:0000256" key="4">
    <source>
        <dbReference type="ARBA" id="ARBA00022692"/>
    </source>
</evidence>
<accession>A0ABW2FLE6</accession>
<dbReference type="InterPro" id="IPR007353">
    <property type="entry name" value="DUF421"/>
</dbReference>
<dbReference type="Gene3D" id="3.30.240.20">
    <property type="entry name" value="bsu07140 like domains"/>
    <property type="match status" value="2"/>
</dbReference>
<proteinExistence type="inferred from homology"/>
<evidence type="ECO:0000256" key="2">
    <source>
        <dbReference type="ARBA" id="ARBA00006448"/>
    </source>
</evidence>
<comment type="similarity">
    <text evidence="2">Belongs to the UPF0702 family.</text>
</comment>
<keyword evidence="11" id="KW-1185">Reference proteome</keyword>
<evidence type="ECO:0000256" key="3">
    <source>
        <dbReference type="ARBA" id="ARBA00022475"/>
    </source>
</evidence>
<keyword evidence="3" id="KW-1003">Cell membrane</keyword>
<reference evidence="11" key="1">
    <citation type="journal article" date="2019" name="Int. J. Syst. Evol. Microbiol.">
        <title>The Global Catalogue of Microorganisms (GCM) 10K type strain sequencing project: providing services to taxonomists for standard genome sequencing and annotation.</title>
        <authorList>
            <consortium name="The Broad Institute Genomics Platform"/>
            <consortium name="The Broad Institute Genome Sequencing Center for Infectious Disease"/>
            <person name="Wu L."/>
            <person name="Ma J."/>
        </authorList>
    </citation>
    <scope>NUCLEOTIDE SEQUENCE [LARGE SCALE GENOMIC DNA]</scope>
    <source>
        <strain evidence="11">KCTC 12907</strain>
    </source>
</reference>
<evidence type="ECO:0000256" key="5">
    <source>
        <dbReference type="ARBA" id="ARBA00022989"/>
    </source>
</evidence>
<dbReference type="Pfam" id="PF04239">
    <property type="entry name" value="DUF421"/>
    <property type="match status" value="1"/>
</dbReference>
<dbReference type="RefSeq" id="WP_378050956.1">
    <property type="nucleotide sequence ID" value="NZ_JBHMDN010000031.1"/>
</dbReference>
<name>A0ABW2FLE6_9BACL</name>
<comment type="caution">
    <text evidence="10">The sequence shown here is derived from an EMBL/GenBank/DDBJ whole genome shotgun (WGS) entry which is preliminary data.</text>
</comment>
<feature type="transmembrane region" description="Helical" evidence="7">
    <location>
        <begin position="57"/>
        <end position="76"/>
    </location>
</feature>
<feature type="domain" description="YetF C-terminal" evidence="8">
    <location>
        <begin position="85"/>
        <end position="214"/>
    </location>
</feature>
<protein>
    <submittedName>
        <fullName evidence="10">DUF421 domain-containing protein</fullName>
    </submittedName>
</protein>
<feature type="domain" description="YetF-like N-terminal transmembrane" evidence="9">
    <location>
        <begin position="4"/>
        <end position="77"/>
    </location>
</feature>
<evidence type="ECO:0000313" key="10">
    <source>
        <dbReference type="EMBL" id="MFC7152819.1"/>
    </source>
</evidence>
<evidence type="ECO:0000256" key="1">
    <source>
        <dbReference type="ARBA" id="ARBA00004651"/>
    </source>
</evidence>
<keyword evidence="4 7" id="KW-0812">Transmembrane</keyword>
<dbReference type="PANTHER" id="PTHR34582:SF5">
    <property type="entry name" value="UPF0702 TRANSMEMBRANE PROTEIN YETF"/>
    <property type="match status" value="1"/>
</dbReference>
<evidence type="ECO:0000313" key="11">
    <source>
        <dbReference type="Proteomes" id="UP001596378"/>
    </source>
</evidence>
<dbReference type="PANTHER" id="PTHR34582">
    <property type="entry name" value="UPF0702 TRANSMEMBRANE PROTEIN YCAP"/>
    <property type="match status" value="1"/>
</dbReference>
<dbReference type="EMBL" id="JBHTAI010000026">
    <property type="protein sequence ID" value="MFC7152819.1"/>
    <property type="molecule type" value="Genomic_DNA"/>
</dbReference>
<dbReference type="InterPro" id="IPR048454">
    <property type="entry name" value="YetF_N"/>
</dbReference>
<evidence type="ECO:0000256" key="7">
    <source>
        <dbReference type="SAM" id="Phobius"/>
    </source>
</evidence>
<keyword evidence="5 7" id="KW-1133">Transmembrane helix</keyword>
<comment type="subcellular location">
    <subcellularLocation>
        <location evidence="1">Cell membrane</location>
        <topology evidence="1">Multi-pass membrane protein</topology>
    </subcellularLocation>
</comment>
<organism evidence="10 11">
    <name type="scientific">Cohnella cellulosilytica</name>
    <dbReference type="NCBI Taxonomy" id="986710"/>
    <lineage>
        <taxon>Bacteria</taxon>
        <taxon>Bacillati</taxon>
        <taxon>Bacillota</taxon>
        <taxon>Bacilli</taxon>
        <taxon>Bacillales</taxon>
        <taxon>Paenibacillaceae</taxon>
        <taxon>Cohnella</taxon>
    </lineage>
</organism>
<dbReference type="Proteomes" id="UP001596378">
    <property type="component" value="Unassembled WGS sequence"/>
</dbReference>
<dbReference type="InterPro" id="IPR023090">
    <property type="entry name" value="UPF0702_alpha/beta_dom_sf"/>
</dbReference>
<gene>
    <name evidence="10" type="ORF">ACFQMJ_30140</name>
</gene>
<evidence type="ECO:0000256" key="6">
    <source>
        <dbReference type="ARBA" id="ARBA00023136"/>
    </source>
</evidence>
<evidence type="ECO:0000259" key="8">
    <source>
        <dbReference type="Pfam" id="PF04239"/>
    </source>
</evidence>
<keyword evidence="6 7" id="KW-0472">Membrane</keyword>
<evidence type="ECO:0000259" key="9">
    <source>
        <dbReference type="Pfam" id="PF20730"/>
    </source>
</evidence>
<dbReference type="Pfam" id="PF20730">
    <property type="entry name" value="YetF_N"/>
    <property type="match status" value="1"/>
</dbReference>